<dbReference type="EMBL" id="LKAM01000009">
    <property type="protein sequence ID" value="KUM46905.1"/>
    <property type="molecule type" value="Genomic_DNA"/>
</dbReference>
<proteinExistence type="predicted"/>
<protein>
    <submittedName>
        <fullName evidence="1">Uncharacterized protein</fullName>
    </submittedName>
</protein>
<name>A0A101LX19_PICGL</name>
<dbReference type="AlphaFoldDB" id="A0A101LX19"/>
<organism evidence="1">
    <name type="scientific">Picea glauca</name>
    <name type="common">White spruce</name>
    <name type="synonym">Pinus glauca</name>
    <dbReference type="NCBI Taxonomy" id="3330"/>
    <lineage>
        <taxon>Eukaryota</taxon>
        <taxon>Viridiplantae</taxon>
        <taxon>Streptophyta</taxon>
        <taxon>Embryophyta</taxon>
        <taxon>Tracheophyta</taxon>
        <taxon>Spermatophyta</taxon>
        <taxon>Pinopsida</taxon>
        <taxon>Pinidae</taxon>
        <taxon>Conifers I</taxon>
        <taxon>Pinales</taxon>
        <taxon>Pinaceae</taxon>
        <taxon>Picea</taxon>
    </lineage>
</organism>
<comment type="caution">
    <text evidence="1">The sequence shown here is derived from an EMBL/GenBank/DDBJ whole genome shotgun (WGS) entry which is preliminary data.</text>
</comment>
<reference evidence="1" key="1">
    <citation type="journal article" date="2015" name="Genome Biol. Evol.">
        <title>Organellar Genomes of White Spruce (Picea glauca): Assembly and Annotation.</title>
        <authorList>
            <person name="Jackman S.D."/>
            <person name="Warren R.L."/>
            <person name="Gibb E.A."/>
            <person name="Vandervalk B.P."/>
            <person name="Mohamadi H."/>
            <person name="Chu J."/>
            <person name="Raymond A."/>
            <person name="Pleasance S."/>
            <person name="Coope R."/>
            <person name="Wildung M.R."/>
            <person name="Ritland C.E."/>
            <person name="Bousquet J."/>
            <person name="Jones S.J."/>
            <person name="Bohlmann J."/>
            <person name="Birol I."/>
        </authorList>
    </citation>
    <scope>NUCLEOTIDE SEQUENCE [LARGE SCALE GENOMIC DNA]</scope>
    <source>
        <tissue evidence="1">Flushing bud</tissue>
    </source>
</reference>
<keyword evidence="1" id="KW-0496">Mitochondrion</keyword>
<gene>
    <name evidence="1" type="ORF">ABT39_MTgene6360</name>
</gene>
<sequence length="67" mass="7667">MRLLAQSTTNHLPCAFLPTRLSVAIYMHYLVNRVSRPPNASLLPYIPCFRKCTDLLATIHLLAKHTY</sequence>
<geneLocation type="mitochondrion" evidence="1"/>
<accession>A0A101LX19</accession>
<evidence type="ECO:0000313" key="1">
    <source>
        <dbReference type="EMBL" id="KUM46905.1"/>
    </source>
</evidence>